<accession>A0A926QNF9</accession>
<dbReference type="EMBL" id="JACVVD010000025">
    <property type="protein sequence ID" value="MBD0384732.1"/>
    <property type="molecule type" value="Genomic_DNA"/>
</dbReference>
<name>A0A926QNF9_9BACL</name>
<dbReference type="RefSeq" id="WP_188178492.1">
    <property type="nucleotide sequence ID" value="NZ_JACVVD010000025.1"/>
</dbReference>
<protein>
    <submittedName>
        <fullName evidence="1">Uncharacterized protein</fullName>
    </submittedName>
</protein>
<gene>
    <name evidence="1" type="ORF">ICC18_32405</name>
</gene>
<organism evidence="1 2">
    <name type="scientific">Paenibacillus sedimenti</name>
    <dbReference type="NCBI Taxonomy" id="2770274"/>
    <lineage>
        <taxon>Bacteria</taxon>
        <taxon>Bacillati</taxon>
        <taxon>Bacillota</taxon>
        <taxon>Bacilli</taxon>
        <taxon>Bacillales</taxon>
        <taxon>Paenibacillaceae</taxon>
        <taxon>Paenibacillus</taxon>
    </lineage>
</organism>
<sequence length="534" mass="63744">MPTEVEVEVLLFLAQKYKEIEDERKKKKEQQVMVEQIIQDITTFISNFINNMRTEQFKSTYESLVGYYKDMKRSTGAEGVSVFQLGCRGVLQDTENFIINRNSTTWDDILTETYLLYAQIVCFMAASYIELNELYGYELEESIIEIYEKNLKLSFDLERVFFNGWYVHRLQKNDNFSRVERWRSVYLTHTKNQMIPYRLYRDKLVNLWQQEKVNIDANFNRKSPEPLYGGFEFPRCSDFSIVEDTEDKTRRYLAVNDRGVKDPNISFASIIKDIPSNKVEKDTEVCFEVVLKSLKPGRKVVIAIYELRPSDKSVIENGEASSAELEIGEEWVSQNIRYRKQLDETSIRFEIYWYDREPDNLLIDKSYITLSKSYPTLETADTDYDTLYFWGWRSEEQRCRHISFHYDLKEAYRTGQYIYVHNEGGALRDPSIHQDSWITLKHEELGKEFVFEAFVKNEQDVTRKIQLRIWELDGGNLSPKDEHTETYEITNEWTRVQVRYKKQYPITFLRSEIYWFDQELAPLLIDNARLYQIW</sequence>
<proteinExistence type="predicted"/>
<evidence type="ECO:0000313" key="2">
    <source>
        <dbReference type="Proteomes" id="UP000650466"/>
    </source>
</evidence>
<comment type="caution">
    <text evidence="1">The sequence shown here is derived from an EMBL/GenBank/DDBJ whole genome shotgun (WGS) entry which is preliminary data.</text>
</comment>
<keyword evidence="2" id="KW-1185">Reference proteome</keyword>
<dbReference type="AlphaFoldDB" id="A0A926QNF9"/>
<evidence type="ECO:0000313" key="1">
    <source>
        <dbReference type="EMBL" id="MBD0384732.1"/>
    </source>
</evidence>
<dbReference type="Proteomes" id="UP000650466">
    <property type="component" value="Unassembled WGS sequence"/>
</dbReference>
<reference evidence="1" key="1">
    <citation type="submission" date="2020-09" db="EMBL/GenBank/DDBJ databases">
        <title>Draft Genome Sequence of Paenibacillus sp. WST5.</title>
        <authorList>
            <person name="Bao Z."/>
        </authorList>
    </citation>
    <scope>NUCLEOTIDE SEQUENCE</scope>
    <source>
        <strain evidence="1">WST5</strain>
    </source>
</reference>